<reference evidence="2 3" key="1">
    <citation type="journal article" date="2014" name="BMC Genomics">
        <title>Comparison of environmental and isolate Sulfobacillus genomes reveals diverse carbon, sulfur, nitrogen, and hydrogen metabolisms.</title>
        <authorList>
            <person name="Justice N.B."/>
            <person name="Norman A."/>
            <person name="Brown C.T."/>
            <person name="Singh A."/>
            <person name="Thomas B.C."/>
            <person name="Banfield J.F."/>
        </authorList>
    </citation>
    <scope>NUCLEOTIDE SEQUENCE [LARGE SCALE GENOMIC DNA]</scope>
    <source>
        <strain evidence="2">AMDSBA1</strain>
    </source>
</reference>
<keyword evidence="1" id="KW-0812">Transmembrane</keyword>
<proteinExistence type="predicted"/>
<dbReference type="AlphaFoldDB" id="A0A2T2WSH3"/>
<keyword evidence="1" id="KW-0472">Membrane</keyword>
<evidence type="ECO:0000313" key="3">
    <source>
        <dbReference type="Proteomes" id="UP000242699"/>
    </source>
</evidence>
<sequence length="68" mass="7481">MTPFMVAIATVVLSLLAMFLGLITDRETQKILQKANVNERPKKALHVVMGILVFLSAGYDMLLLSAHP</sequence>
<accession>A0A2T2WSH3</accession>
<evidence type="ECO:0000313" key="2">
    <source>
        <dbReference type="EMBL" id="PSR25187.1"/>
    </source>
</evidence>
<keyword evidence="1" id="KW-1133">Transmembrane helix</keyword>
<dbReference type="Proteomes" id="UP000242699">
    <property type="component" value="Unassembled WGS sequence"/>
</dbReference>
<name>A0A2T2WSH3_9FIRM</name>
<organism evidence="2 3">
    <name type="scientific">Sulfobacillus benefaciens</name>
    <dbReference type="NCBI Taxonomy" id="453960"/>
    <lineage>
        <taxon>Bacteria</taxon>
        <taxon>Bacillati</taxon>
        <taxon>Bacillota</taxon>
        <taxon>Clostridia</taxon>
        <taxon>Eubacteriales</taxon>
        <taxon>Clostridiales Family XVII. Incertae Sedis</taxon>
        <taxon>Sulfobacillus</taxon>
    </lineage>
</organism>
<protein>
    <submittedName>
        <fullName evidence="2">Uncharacterized protein</fullName>
    </submittedName>
</protein>
<dbReference type="EMBL" id="PXYT01000059">
    <property type="protein sequence ID" value="PSR25187.1"/>
    <property type="molecule type" value="Genomic_DNA"/>
</dbReference>
<gene>
    <name evidence="2" type="ORF">C7B43_17470</name>
</gene>
<feature type="transmembrane region" description="Helical" evidence="1">
    <location>
        <begin position="6"/>
        <end position="23"/>
    </location>
</feature>
<comment type="caution">
    <text evidence="2">The sequence shown here is derived from an EMBL/GenBank/DDBJ whole genome shotgun (WGS) entry which is preliminary data.</text>
</comment>
<feature type="transmembrane region" description="Helical" evidence="1">
    <location>
        <begin position="44"/>
        <end position="66"/>
    </location>
</feature>
<evidence type="ECO:0000256" key="1">
    <source>
        <dbReference type="SAM" id="Phobius"/>
    </source>
</evidence>